<sequence length="147" mass="16426">MLGSGVCEEDIYRHPDRQGLQASVPYSMLHDIYSLGVVFLEIGLWRSELAVDRQAPLKRIHKPLFWGSLHKTRCQEQDPFKIKALYQKLARSVIPQTIGGRFAAVVEACLTCVEGDFGHVEDGQGNDGADEIVYLERVVEALEAISL</sequence>
<gene>
    <name evidence="1" type="ORF">B0I35DRAFT_463415</name>
</gene>
<keyword evidence="2" id="KW-1185">Reference proteome</keyword>
<evidence type="ECO:0008006" key="3">
    <source>
        <dbReference type="Google" id="ProtNLM"/>
    </source>
</evidence>
<name>A0A8K0SKM5_9HYPO</name>
<evidence type="ECO:0000313" key="1">
    <source>
        <dbReference type="EMBL" id="KAH7310898.1"/>
    </source>
</evidence>
<organism evidence="1 2">
    <name type="scientific">Stachybotrys elegans</name>
    <dbReference type="NCBI Taxonomy" id="80388"/>
    <lineage>
        <taxon>Eukaryota</taxon>
        <taxon>Fungi</taxon>
        <taxon>Dikarya</taxon>
        <taxon>Ascomycota</taxon>
        <taxon>Pezizomycotina</taxon>
        <taxon>Sordariomycetes</taxon>
        <taxon>Hypocreomycetidae</taxon>
        <taxon>Hypocreales</taxon>
        <taxon>Stachybotryaceae</taxon>
        <taxon>Stachybotrys</taxon>
    </lineage>
</organism>
<comment type="caution">
    <text evidence="1">The sequence shown here is derived from an EMBL/GenBank/DDBJ whole genome shotgun (WGS) entry which is preliminary data.</text>
</comment>
<reference evidence="1" key="1">
    <citation type="journal article" date="2021" name="Nat. Commun.">
        <title>Genetic determinants of endophytism in the Arabidopsis root mycobiome.</title>
        <authorList>
            <person name="Mesny F."/>
            <person name="Miyauchi S."/>
            <person name="Thiergart T."/>
            <person name="Pickel B."/>
            <person name="Atanasova L."/>
            <person name="Karlsson M."/>
            <person name="Huettel B."/>
            <person name="Barry K.W."/>
            <person name="Haridas S."/>
            <person name="Chen C."/>
            <person name="Bauer D."/>
            <person name="Andreopoulos W."/>
            <person name="Pangilinan J."/>
            <person name="LaButti K."/>
            <person name="Riley R."/>
            <person name="Lipzen A."/>
            <person name="Clum A."/>
            <person name="Drula E."/>
            <person name="Henrissat B."/>
            <person name="Kohler A."/>
            <person name="Grigoriev I.V."/>
            <person name="Martin F.M."/>
            <person name="Hacquard S."/>
        </authorList>
    </citation>
    <scope>NUCLEOTIDE SEQUENCE</scope>
    <source>
        <strain evidence="1">MPI-CAGE-CH-0235</strain>
    </source>
</reference>
<dbReference type="OrthoDB" id="1911848at2759"/>
<protein>
    <recommendedName>
        <fullName evidence="3">Protein kinase domain-containing protein</fullName>
    </recommendedName>
</protein>
<dbReference type="EMBL" id="JAGPNK010000012">
    <property type="protein sequence ID" value="KAH7310898.1"/>
    <property type="molecule type" value="Genomic_DNA"/>
</dbReference>
<evidence type="ECO:0000313" key="2">
    <source>
        <dbReference type="Proteomes" id="UP000813444"/>
    </source>
</evidence>
<dbReference type="PANTHER" id="PTHR37542:SF1">
    <property type="entry name" value="PRION-INHIBITION AND PROPAGATION HELO DOMAIN-CONTAINING PROTEIN"/>
    <property type="match status" value="1"/>
</dbReference>
<dbReference type="AlphaFoldDB" id="A0A8K0SKM5"/>
<dbReference type="PANTHER" id="PTHR37542">
    <property type="entry name" value="HELO DOMAIN-CONTAINING PROTEIN-RELATED"/>
    <property type="match status" value="1"/>
</dbReference>
<proteinExistence type="predicted"/>
<dbReference type="Proteomes" id="UP000813444">
    <property type="component" value="Unassembled WGS sequence"/>
</dbReference>
<accession>A0A8K0SKM5</accession>